<dbReference type="AlphaFoldDB" id="A0A955I9H5"/>
<name>A0A955I9H5_9BACT</name>
<dbReference type="Proteomes" id="UP000760819">
    <property type="component" value="Unassembled WGS sequence"/>
</dbReference>
<protein>
    <submittedName>
        <fullName evidence="1">Uncharacterized protein</fullName>
    </submittedName>
</protein>
<organism evidence="1 2">
    <name type="scientific">Candidatus Dojkabacteria bacterium</name>
    <dbReference type="NCBI Taxonomy" id="2099670"/>
    <lineage>
        <taxon>Bacteria</taxon>
        <taxon>Candidatus Dojkabacteria</taxon>
    </lineage>
</organism>
<proteinExistence type="predicted"/>
<dbReference type="EMBL" id="JAGQLI010000104">
    <property type="protein sequence ID" value="MCA9379178.1"/>
    <property type="molecule type" value="Genomic_DNA"/>
</dbReference>
<evidence type="ECO:0000313" key="1">
    <source>
        <dbReference type="EMBL" id="MCA9379178.1"/>
    </source>
</evidence>
<sequence length="138" mass="15529">MFELTTLQRQLAFAGEDPNWASYILRTQQKLLKEYGLQVVLGMLRGGARGLNPDNPLAVEANYAGGGDVLDVEFFNVVSSLPPEIIKELKSCKDFTLYLQCYLNMDLGRAREVVAEISKMGMGHYIIQGYIKEYEIES</sequence>
<reference evidence="1" key="1">
    <citation type="submission" date="2020-04" db="EMBL/GenBank/DDBJ databases">
        <authorList>
            <person name="Zhang T."/>
        </authorList>
    </citation>
    <scope>NUCLEOTIDE SEQUENCE</scope>
    <source>
        <strain evidence="1">HKST-UBA12</strain>
    </source>
</reference>
<reference evidence="1" key="2">
    <citation type="journal article" date="2021" name="Microbiome">
        <title>Successional dynamics and alternative stable states in a saline activated sludge microbial community over 9 years.</title>
        <authorList>
            <person name="Wang Y."/>
            <person name="Ye J."/>
            <person name="Ju F."/>
            <person name="Liu L."/>
            <person name="Boyd J.A."/>
            <person name="Deng Y."/>
            <person name="Parks D.H."/>
            <person name="Jiang X."/>
            <person name="Yin X."/>
            <person name="Woodcroft B.J."/>
            <person name="Tyson G.W."/>
            <person name="Hugenholtz P."/>
            <person name="Polz M.F."/>
            <person name="Zhang T."/>
        </authorList>
    </citation>
    <scope>NUCLEOTIDE SEQUENCE</scope>
    <source>
        <strain evidence="1">HKST-UBA12</strain>
    </source>
</reference>
<accession>A0A955I9H5</accession>
<comment type="caution">
    <text evidence="1">The sequence shown here is derived from an EMBL/GenBank/DDBJ whole genome shotgun (WGS) entry which is preliminary data.</text>
</comment>
<evidence type="ECO:0000313" key="2">
    <source>
        <dbReference type="Proteomes" id="UP000760819"/>
    </source>
</evidence>
<gene>
    <name evidence="1" type="ORF">KC640_02005</name>
</gene>